<sequence>MAAQLFTILYMLFLQSYSGSLLVQLAYWLLEHHLLEQFDQLFDSFGAHSHYRPLSAARRQLQRRRVFGEGGEP</sequence>
<keyword evidence="1" id="KW-1133">Transmembrane helix</keyword>
<dbReference type="Proteomes" id="UP000887572">
    <property type="component" value="Unplaced"/>
</dbReference>
<feature type="transmembrane region" description="Helical" evidence="1">
    <location>
        <begin position="6"/>
        <end position="30"/>
    </location>
</feature>
<evidence type="ECO:0000313" key="2">
    <source>
        <dbReference type="Proteomes" id="UP000887572"/>
    </source>
</evidence>
<name>A0A914HBS5_GLORO</name>
<evidence type="ECO:0000313" key="3">
    <source>
        <dbReference type="WBParaSite" id="Gr19_v10_g15618.t1"/>
    </source>
</evidence>
<dbReference type="AlphaFoldDB" id="A0A914HBS5"/>
<evidence type="ECO:0000256" key="1">
    <source>
        <dbReference type="SAM" id="Phobius"/>
    </source>
</evidence>
<organism evidence="2 3">
    <name type="scientific">Globodera rostochiensis</name>
    <name type="common">Golden nematode worm</name>
    <name type="synonym">Heterodera rostochiensis</name>
    <dbReference type="NCBI Taxonomy" id="31243"/>
    <lineage>
        <taxon>Eukaryota</taxon>
        <taxon>Metazoa</taxon>
        <taxon>Ecdysozoa</taxon>
        <taxon>Nematoda</taxon>
        <taxon>Chromadorea</taxon>
        <taxon>Rhabditida</taxon>
        <taxon>Tylenchina</taxon>
        <taxon>Tylenchomorpha</taxon>
        <taxon>Tylenchoidea</taxon>
        <taxon>Heteroderidae</taxon>
        <taxon>Heteroderinae</taxon>
        <taxon>Globodera</taxon>
    </lineage>
</organism>
<keyword evidence="2" id="KW-1185">Reference proteome</keyword>
<keyword evidence="1" id="KW-0812">Transmembrane</keyword>
<proteinExistence type="predicted"/>
<reference evidence="3" key="1">
    <citation type="submission" date="2022-11" db="UniProtKB">
        <authorList>
            <consortium name="WormBaseParasite"/>
        </authorList>
    </citation>
    <scope>IDENTIFICATION</scope>
</reference>
<dbReference type="WBParaSite" id="Gr19_v10_g15618.t1">
    <property type="protein sequence ID" value="Gr19_v10_g15618.t1"/>
    <property type="gene ID" value="Gr19_v10_g15618"/>
</dbReference>
<accession>A0A914HBS5</accession>
<protein>
    <submittedName>
        <fullName evidence="3">Uncharacterized protein</fullName>
    </submittedName>
</protein>
<keyword evidence="1" id="KW-0472">Membrane</keyword>